<comment type="caution">
    <text evidence="5">The sequence shown here is derived from an EMBL/GenBank/DDBJ whole genome shotgun (WGS) entry which is preliminary data.</text>
</comment>
<dbReference type="NCBIfam" id="NF033446">
    <property type="entry name" value="BREX_PglZ_2"/>
    <property type="match status" value="1"/>
</dbReference>
<keyword evidence="6" id="KW-1185">Reference proteome</keyword>
<evidence type="ECO:0000259" key="3">
    <source>
        <dbReference type="Pfam" id="PF25862"/>
    </source>
</evidence>
<dbReference type="Pfam" id="PF25863">
    <property type="entry name" value="PglZ_C"/>
    <property type="match status" value="1"/>
</dbReference>
<dbReference type="Pfam" id="PF08665">
    <property type="entry name" value="PglZ"/>
    <property type="match status" value="1"/>
</dbReference>
<dbReference type="InterPro" id="IPR058882">
    <property type="entry name" value="PglZ_C"/>
</dbReference>
<proteinExistence type="predicted"/>
<dbReference type="Pfam" id="PF25862">
    <property type="entry name" value="PglZ_1st"/>
    <property type="match status" value="1"/>
</dbReference>
<sequence length="946" mass="105126">MPATRLTRHADTLPGAIYNQLQAILQRDPCADRVALMWRDPLQPEVQTRQVGSQEVKLVWCPSELAIREALVSHEGPEKEGPEKLVILANLDQSQLGKDVLARLWKNEPQRISPWRTLEQLAQVKYIDPRLQRHHRWMADALLNGFNRFQGHIVFGEVLDQETAWQALAWGFLDYTEAKPELPALFRWSLQDTAKPRVEALPESVREHLGEWLAPQLPLVGAVVETLLRECHAHELLAVGLACSVMYAKELEGAEEMTAPVIYSGRGRFIERYLDGRKFSPEVLKAFGSEALETAQSLLRQQGLITVSASLSQAEQILASLDFMPALRISPLLPGALTQRLDAFALKLEKALEKGAKPPLVAQAELAWERLQAHTLAHETQRHDQMRRAEMALRLLRWLGKTPSAVNGTAPQMLSQYITDGSFVDWARTQLWAGEDHEALARVYAALSEAVTQRREQQNRGFARHLPAVARGDTLPPALVPVERALERVVAPILAEKKPTLLLVLDGMNEAVYRELQEDLTAYGWIEVSEQADPPSRCLVSALPSATEFSRCSLLSGALARGNAAQEKQAFAGHNKLRQQLSTRFPPVLLHKQDIQQPGSGGLAAEARARIAGTEHKMVGVVINAIDDQLSSSSQVVVHWNLQSTLPMLRQVLEAAREGGRAVVITSDHGHVLDHDSQFAQTQVETHNGERYREEGAAPSEQEVEVSGSRVLTASQRAVVPWSEKLRYTKSRNRGYHGGGSLQEVVIPLGIYISASDPAGMPGWRELPRRLPSWWQNELQGGEAIGSGIESPAEASARPAKTGRKTKKLAEPDTSMPDLFEEASPVYSAPVEEPEHRLSVEPVGTRSWIDDLFASPVFEQSFQRAGRVPVTNEQIRRLLELLDQGKGSAMETQVAKHLAIPSIRLRGFLSAVQKILNVDGYPVLKTDRESRTVVLDKESLKLQFEL</sequence>
<reference evidence="5 6" key="1">
    <citation type="submission" date="2022-02" db="EMBL/GenBank/DDBJ databases">
        <title>Halomonas fukangensis sp. nov., a halophilic bacterium isolated from a bulk soil of Kalidium foliatum at Fukang.</title>
        <authorList>
            <person name="Huang Y."/>
        </authorList>
    </citation>
    <scope>NUCLEOTIDE SEQUENCE [LARGE SCALE GENOMIC DNA]</scope>
    <source>
        <strain evidence="5 6">EGI 63088</strain>
    </source>
</reference>
<feature type="region of interest" description="Disordered" evidence="1">
    <location>
        <begin position="784"/>
        <end position="817"/>
    </location>
</feature>
<feature type="domain" description="Alkaline phosphatase-like protein PglZ C-terminal" evidence="4">
    <location>
        <begin position="846"/>
        <end position="945"/>
    </location>
</feature>
<dbReference type="InterPro" id="IPR047992">
    <property type="entry name" value="BREX_PglZ"/>
</dbReference>
<dbReference type="EMBL" id="JAKVPY010000022">
    <property type="protein sequence ID" value="MCH4564701.1"/>
    <property type="molecule type" value="Genomic_DNA"/>
</dbReference>
<evidence type="ECO:0000313" key="6">
    <source>
        <dbReference type="Proteomes" id="UP001202117"/>
    </source>
</evidence>
<accession>A0ABS9RXW4</accession>
<organism evidence="5 6">
    <name type="scientific">Halomonas flagellata</name>
    <dbReference type="NCBI Taxonomy" id="2920385"/>
    <lineage>
        <taxon>Bacteria</taxon>
        <taxon>Pseudomonadati</taxon>
        <taxon>Pseudomonadota</taxon>
        <taxon>Gammaproteobacteria</taxon>
        <taxon>Oceanospirillales</taxon>
        <taxon>Halomonadaceae</taxon>
        <taxon>Halomonas</taxon>
    </lineage>
</organism>
<dbReference type="Pfam" id="PF25861">
    <property type="entry name" value="PglZ_2nd"/>
    <property type="match status" value="1"/>
</dbReference>
<evidence type="ECO:0000313" key="5">
    <source>
        <dbReference type="EMBL" id="MCH4564701.1"/>
    </source>
</evidence>
<feature type="domain" description="Alkaline phosphatase-like protein PglZ second" evidence="2">
    <location>
        <begin position="183"/>
        <end position="332"/>
    </location>
</feature>
<name>A0ABS9RXW4_9GAMM</name>
<evidence type="ECO:0000256" key="1">
    <source>
        <dbReference type="SAM" id="MobiDB-lite"/>
    </source>
</evidence>
<dbReference type="Proteomes" id="UP001202117">
    <property type="component" value="Unassembled WGS sequence"/>
</dbReference>
<evidence type="ECO:0000259" key="2">
    <source>
        <dbReference type="Pfam" id="PF25861"/>
    </source>
</evidence>
<gene>
    <name evidence="5" type="primary">pglZ</name>
    <name evidence="5" type="ORF">MKP05_16490</name>
</gene>
<dbReference type="InterPro" id="IPR058881">
    <property type="entry name" value="PglZ_2nd"/>
</dbReference>
<dbReference type="RefSeq" id="WP_240569312.1">
    <property type="nucleotide sequence ID" value="NZ_JAKVPY010000022.1"/>
</dbReference>
<protein>
    <submittedName>
        <fullName evidence="5">BREX-2 system phosphatase PglZ</fullName>
    </submittedName>
</protein>
<dbReference type="InterPro" id="IPR058880">
    <property type="entry name" value="PglZ_N"/>
</dbReference>
<feature type="domain" description="Alkaline phosphatase-like protein PglZ N-terminal" evidence="3">
    <location>
        <begin position="32"/>
        <end position="108"/>
    </location>
</feature>
<evidence type="ECO:0000259" key="4">
    <source>
        <dbReference type="Pfam" id="PF25863"/>
    </source>
</evidence>